<dbReference type="Proteomes" id="UP001209701">
    <property type="component" value="Unassembled WGS sequence"/>
</dbReference>
<evidence type="ECO:0000313" key="4">
    <source>
        <dbReference type="EMBL" id="MCV2369391.1"/>
    </source>
</evidence>
<evidence type="ECO:0000256" key="2">
    <source>
        <dbReference type="ARBA" id="ARBA00023315"/>
    </source>
</evidence>
<sequence>MFTITNEDPASPAAAQLIDALSETLAKITGDSGKSSFDPNDVRGSRACFVVARTSTGTPVGCGAFRPIEESTAEVKRMYAMPGTSGVGSAVLAHLESEARLLGYSQLWLETRVVNLRAVSFYEKKGYSRIPNFGKYAGKAEAVCFAKNLLA</sequence>
<dbReference type="EMBL" id="JAJIRN010000006">
    <property type="protein sequence ID" value="MCV2369391.1"/>
    <property type="molecule type" value="Genomic_DNA"/>
</dbReference>
<accession>A0ABT2YHC5</accession>
<evidence type="ECO:0000256" key="1">
    <source>
        <dbReference type="ARBA" id="ARBA00022679"/>
    </source>
</evidence>
<protein>
    <submittedName>
        <fullName evidence="4">GNAT family N-acetyltransferase</fullName>
    </submittedName>
</protein>
<dbReference type="PANTHER" id="PTHR43877:SF2">
    <property type="entry name" value="AMINOALKYLPHOSPHONATE N-ACETYLTRANSFERASE-RELATED"/>
    <property type="match status" value="1"/>
</dbReference>
<dbReference type="PANTHER" id="PTHR43877">
    <property type="entry name" value="AMINOALKYLPHOSPHONATE N-ACETYLTRANSFERASE-RELATED-RELATED"/>
    <property type="match status" value="1"/>
</dbReference>
<organism evidence="4 5">
    <name type="scientific">Roseateles oligotrophus</name>
    <dbReference type="NCBI Taxonomy" id="1769250"/>
    <lineage>
        <taxon>Bacteria</taxon>
        <taxon>Pseudomonadati</taxon>
        <taxon>Pseudomonadota</taxon>
        <taxon>Betaproteobacteria</taxon>
        <taxon>Burkholderiales</taxon>
        <taxon>Sphaerotilaceae</taxon>
        <taxon>Roseateles</taxon>
    </lineage>
</organism>
<dbReference type="CDD" id="cd04301">
    <property type="entry name" value="NAT_SF"/>
    <property type="match status" value="1"/>
</dbReference>
<keyword evidence="2" id="KW-0012">Acyltransferase</keyword>
<evidence type="ECO:0000259" key="3">
    <source>
        <dbReference type="PROSITE" id="PS51186"/>
    </source>
</evidence>
<reference evidence="4 5" key="1">
    <citation type="submission" date="2021-11" db="EMBL/GenBank/DDBJ databases">
        <authorList>
            <person name="Liang Q."/>
            <person name="Mou H."/>
            <person name="Liu Z."/>
        </authorList>
    </citation>
    <scope>NUCLEOTIDE SEQUENCE [LARGE SCALE GENOMIC DNA]</scope>
    <source>
        <strain evidence="4 5">CHU3</strain>
    </source>
</reference>
<dbReference type="InterPro" id="IPR050832">
    <property type="entry name" value="Bact_Acetyltransf"/>
</dbReference>
<dbReference type="InterPro" id="IPR000182">
    <property type="entry name" value="GNAT_dom"/>
</dbReference>
<evidence type="ECO:0000313" key="5">
    <source>
        <dbReference type="Proteomes" id="UP001209701"/>
    </source>
</evidence>
<dbReference type="Pfam" id="PF00583">
    <property type="entry name" value="Acetyltransf_1"/>
    <property type="match status" value="1"/>
</dbReference>
<keyword evidence="5" id="KW-1185">Reference proteome</keyword>
<dbReference type="RefSeq" id="WP_263571976.1">
    <property type="nucleotide sequence ID" value="NZ_JAJIRN010000006.1"/>
</dbReference>
<gene>
    <name evidence="4" type="ORF">LNV07_15015</name>
</gene>
<name>A0ABT2YHC5_9BURK</name>
<proteinExistence type="predicted"/>
<keyword evidence="1" id="KW-0808">Transferase</keyword>
<dbReference type="Gene3D" id="3.40.630.30">
    <property type="match status" value="1"/>
</dbReference>
<dbReference type="InterPro" id="IPR016181">
    <property type="entry name" value="Acyl_CoA_acyltransferase"/>
</dbReference>
<dbReference type="SUPFAM" id="SSF55729">
    <property type="entry name" value="Acyl-CoA N-acyltransferases (Nat)"/>
    <property type="match status" value="1"/>
</dbReference>
<dbReference type="PROSITE" id="PS51186">
    <property type="entry name" value="GNAT"/>
    <property type="match status" value="1"/>
</dbReference>
<feature type="domain" description="N-acetyltransferase" evidence="3">
    <location>
        <begin position="2"/>
        <end position="150"/>
    </location>
</feature>
<comment type="caution">
    <text evidence="4">The sequence shown here is derived from an EMBL/GenBank/DDBJ whole genome shotgun (WGS) entry which is preliminary data.</text>
</comment>